<dbReference type="SUPFAM" id="SSF57850">
    <property type="entry name" value="RING/U-box"/>
    <property type="match status" value="1"/>
</dbReference>
<evidence type="ECO:0000313" key="8">
    <source>
        <dbReference type="Proteomes" id="UP000011115"/>
    </source>
</evidence>
<organism evidence="7 8">
    <name type="scientific">Solanum tuberosum</name>
    <name type="common">Potato</name>
    <dbReference type="NCBI Taxonomy" id="4113"/>
    <lineage>
        <taxon>Eukaryota</taxon>
        <taxon>Viridiplantae</taxon>
        <taxon>Streptophyta</taxon>
        <taxon>Embryophyta</taxon>
        <taxon>Tracheophyta</taxon>
        <taxon>Spermatophyta</taxon>
        <taxon>Magnoliopsida</taxon>
        <taxon>eudicotyledons</taxon>
        <taxon>Gunneridae</taxon>
        <taxon>Pentapetalae</taxon>
        <taxon>asterids</taxon>
        <taxon>lamiids</taxon>
        <taxon>Solanales</taxon>
        <taxon>Solanaceae</taxon>
        <taxon>Solanoideae</taxon>
        <taxon>Solaneae</taxon>
        <taxon>Solanum</taxon>
    </lineage>
</organism>
<reference evidence="8" key="1">
    <citation type="journal article" date="2011" name="Nature">
        <title>Genome sequence and analysis of the tuber crop potato.</title>
        <authorList>
            <consortium name="The Potato Genome Sequencing Consortium"/>
        </authorList>
    </citation>
    <scope>NUCLEOTIDE SEQUENCE [LARGE SCALE GENOMIC DNA]</scope>
    <source>
        <strain evidence="8">cv. DM1-3 516 R44</strain>
    </source>
</reference>
<comment type="pathway">
    <text evidence="2 5">Protein modification; protein ubiquitination.</text>
</comment>
<dbReference type="FunCoup" id="M1BX98">
    <property type="interactions" value="92"/>
</dbReference>
<comment type="function">
    <text evidence="5">Functions as an E3 ubiquitin ligase.</text>
</comment>
<name>M1BX98_SOLTU</name>
<protein>
    <recommendedName>
        <fullName evidence="5 6">U-box domain-containing protein</fullName>
        <ecNumber evidence="5">2.3.2.27</ecNumber>
    </recommendedName>
    <alternativeName>
        <fullName evidence="5">RING-type E3 ubiquitin transferase PUB</fullName>
    </alternativeName>
</protein>
<dbReference type="InterPro" id="IPR013083">
    <property type="entry name" value="Znf_RING/FYVE/PHD"/>
</dbReference>
<dbReference type="UniPathway" id="UPA00143"/>
<evidence type="ECO:0000256" key="3">
    <source>
        <dbReference type="ARBA" id="ARBA00022679"/>
    </source>
</evidence>
<comment type="catalytic activity">
    <reaction evidence="1 5">
        <text>S-ubiquitinyl-[E2 ubiquitin-conjugating enzyme]-L-cysteine + [acceptor protein]-L-lysine = [E2 ubiquitin-conjugating enzyme]-L-cysteine + N(6)-ubiquitinyl-[acceptor protein]-L-lysine.</text>
        <dbReference type="EC" id="2.3.2.27"/>
    </reaction>
</comment>
<dbReference type="InterPro" id="IPR011989">
    <property type="entry name" value="ARM-like"/>
</dbReference>
<dbReference type="Pfam" id="PF25598">
    <property type="entry name" value="ARM_PUB"/>
    <property type="match status" value="1"/>
</dbReference>
<dbReference type="EC" id="2.3.2.27" evidence="5"/>
<sequence length="392" mass="43659">MKDPVTISTGITYDRENIEKWVFSEKNNTCPATKQSLTCIELTPNVTLRRLIQSWCTINASHGIERFPTPKPPVSKPQIIKLLKEAKSPKLQMKSLKRLRSIASENDANKHCMESAGAMEFLASIINNNNSNEVFEEEEEGFMSTKDEALSILYQLKLSEQGLKSLIMSGNGEFIESLTRVMQHGSYESRAYAVMLMKDMFEVSTPTLLLSLKQEFFTQVVQVLRDEISQKATKASLQVLVHACPFGRNRVKAAEAGAIRVLVDLLLDSSEKRVCELMLILLDQLCLSAEGRAELLNHPGGLAIVSKKILRVSKVGSERAIKILHSISKFSSTPSVVQEMLSLGVVAKLCLVLQVDCGSKSKERAREILKFHAKAWSNSPCIPNNLLSSYPF</sequence>
<dbReference type="InterPro" id="IPR058678">
    <property type="entry name" value="ARM_PUB"/>
</dbReference>
<dbReference type="eggNOG" id="ENOG502QR1A">
    <property type="taxonomic scope" value="Eukaryota"/>
</dbReference>
<feature type="domain" description="U-box" evidence="6">
    <location>
        <begin position="1"/>
        <end position="62"/>
    </location>
</feature>
<keyword evidence="3 5" id="KW-0808">Transferase</keyword>
<dbReference type="PROSITE" id="PS51698">
    <property type="entry name" value="U_BOX"/>
    <property type="match status" value="1"/>
</dbReference>
<keyword evidence="8" id="KW-1185">Reference proteome</keyword>
<evidence type="ECO:0000256" key="5">
    <source>
        <dbReference type="RuleBase" id="RU369093"/>
    </source>
</evidence>
<dbReference type="Gene3D" id="1.25.10.10">
    <property type="entry name" value="Leucine-rich Repeat Variant"/>
    <property type="match status" value="1"/>
</dbReference>
<dbReference type="Gramene" id="PGSC0003DMT400055050">
    <property type="protein sequence ID" value="PGSC0003DMT400055050"/>
    <property type="gene ID" value="PGSC0003DMG400021359"/>
</dbReference>
<accession>M1BX98</accession>
<dbReference type="PANTHER" id="PTHR22849">
    <property type="entry name" value="WDSAM1 PROTEIN"/>
    <property type="match status" value="1"/>
</dbReference>
<dbReference type="GO" id="GO:0016567">
    <property type="term" value="P:protein ubiquitination"/>
    <property type="evidence" value="ECO:0007669"/>
    <property type="project" value="UniProtKB-UniRule"/>
</dbReference>
<dbReference type="SMART" id="SM00504">
    <property type="entry name" value="Ubox"/>
    <property type="match status" value="1"/>
</dbReference>
<evidence type="ECO:0000313" key="7">
    <source>
        <dbReference type="EnsemblPlants" id="PGSC0003DMT400055050"/>
    </source>
</evidence>
<dbReference type="SUPFAM" id="SSF48371">
    <property type="entry name" value="ARM repeat"/>
    <property type="match status" value="1"/>
</dbReference>
<dbReference type="InterPro" id="IPR003613">
    <property type="entry name" value="Ubox_domain"/>
</dbReference>
<dbReference type="Gene3D" id="3.30.40.10">
    <property type="entry name" value="Zinc/RING finger domain, C3HC4 (zinc finger)"/>
    <property type="match status" value="1"/>
</dbReference>
<evidence type="ECO:0000259" key="6">
    <source>
        <dbReference type="PROSITE" id="PS51698"/>
    </source>
</evidence>
<proteinExistence type="predicted"/>
<dbReference type="InterPro" id="IPR016024">
    <property type="entry name" value="ARM-type_fold"/>
</dbReference>
<evidence type="ECO:0000256" key="1">
    <source>
        <dbReference type="ARBA" id="ARBA00000900"/>
    </source>
</evidence>
<dbReference type="Proteomes" id="UP000011115">
    <property type="component" value="Unassembled WGS sequence"/>
</dbReference>
<dbReference type="GO" id="GO:0061630">
    <property type="term" value="F:ubiquitin protein ligase activity"/>
    <property type="evidence" value="ECO:0007669"/>
    <property type="project" value="UniProtKB-UniRule"/>
</dbReference>
<dbReference type="AlphaFoldDB" id="M1BX98"/>
<dbReference type="Pfam" id="PF04564">
    <property type="entry name" value="U-box"/>
    <property type="match status" value="1"/>
</dbReference>
<dbReference type="InParanoid" id="M1BX98"/>
<keyword evidence="4 5" id="KW-0833">Ubl conjugation pathway</keyword>
<evidence type="ECO:0000256" key="4">
    <source>
        <dbReference type="ARBA" id="ARBA00022786"/>
    </source>
</evidence>
<dbReference type="PANTHER" id="PTHR22849:SF132">
    <property type="entry name" value="E3 UBIQUITIN-PROTEIN LIGASE PUB23"/>
    <property type="match status" value="1"/>
</dbReference>
<dbReference type="InterPro" id="IPR045185">
    <property type="entry name" value="PUB22/23/24-like"/>
</dbReference>
<evidence type="ECO:0000256" key="2">
    <source>
        <dbReference type="ARBA" id="ARBA00004906"/>
    </source>
</evidence>
<reference evidence="7" key="2">
    <citation type="submission" date="2015-06" db="UniProtKB">
        <authorList>
            <consortium name="EnsemblPlants"/>
        </authorList>
    </citation>
    <scope>IDENTIFICATION</scope>
    <source>
        <strain evidence="7">DM1-3 516 R44</strain>
    </source>
</reference>
<dbReference type="PaxDb" id="4113-PGSC0003DMT400055050"/>
<dbReference type="EnsemblPlants" id="PGSC0003DMT400055050">
    <property type="protein sequence ID" value="PGSC0003DMT400055050"/>
    <property type="gene ID" value="PGSC0003DMG400021359"/>
</dbReference>
<dbReference type="OMA" id="MILAYPC"/>
<dbReference type="HOGENOM" id="CLU_006348_1_0_1"/>